<feature type="signal peptide" evidence="1">
    <location>
        <begin position="1"/>
        <end position="26"/>
    </location>
</feature>
<dbReference type="PANTHER" id="PTHR37687:SF1">
    <property type="entry name" value="AGAP006772-PA"/>
    <property type="match status" value="1"/>
</dbReference>
<dbReference type="PANTHER" id="PTHR37687">
    <property type="entry name" value="AGAP006772-PA"/>
    <property type="match status" value="1"/>
</dbReference>
<dbReference type="GO" id="GO:0006644">
    <property type="term" value="P:phospholipid metabolic process"/>
    <property type="evidence" value="ECO:0007669"/>
    <property type="project" value="InterPro"/>
</dbReference>
<proteinExistence type="evidence at transcript level"/>
<protein>
    <submittedName>
        <fullName evidence="2">Toxin candidate TRINITY_DN21924_c6_g1_i1</fullName>
    </submittedName>
</protein>
<evidence type="ECO:0000256" key="1">
    <source>
        <dbReference type="SAM" id="SignalP"/>
    </source>
</evidence>
<keyword evidence="1" id="KW-0732">Signal</keyword>
<dbReference type="GO" id="GO:0050482">
    <property type="term" value="P:arachidonate secretion"/>
    <property type="evidence" value="ECO:0007669"/>
    <property type="project" value="InterPro"/>
</dbReference>
<dbReference type="InterPro" id="IPR038875">
    <property type="entry name" value="PLA2_conodipine-like"/>
</dbReference>
<dbReference type="Gene3D" id="1.20.90.10">
    <property type="entry name" value="Phospholipase A2 domain"/>
    <property type="match status" value="1"/>
</dbReference>
<name>A0A7G7WZ16_9CNID</name>
<reference evidence="2" key="1">
    <citation type="journal article" date="2020" name="Mar. Drugs">
        <title>Transcriptomic Analysis of Four Cerianthid (Cnidaria, Ceriantharia) Venoms.</title>
        <authorList>
            <person name="Klompen A.M.L."/>
            <person name="Macrander J."/>
            <person name="Reitzel A.M."/>
            <person name="Stampar S.N."/>
        </authorList>
    </citation>
    <scope>NUCLEOTIDE SEQUENCE</scope>
</reference>
<feature type="chain" id="PRO_5028989751" evidence="1">
    <location>
        <begin position="27"/>
        <end position="174"/>
    </location>
</feature>
<dbReference type="EMBL" id="MT747571">
    <property type="protein sequence ID" value="QNH72505.1"/>
    <property type="molecule type" value="mRNA"/>
</dbReference>
<evidence type="ECO:0000313" key="2">
    <source>
        <dbReference type="EMBL" id="QNH72505.1"/>
    </source>
</evidence>
<organism evidence="2">
    <name type="scientific">Ceriantheomorphe brasiliensis</name>
    <dbReference type="NCBI Taxonomy" id="1048506"/>
    <lineage>
        <taxon>Eukaryota</taxon>
        <taxon>Metazoa</taxon>
        <taxon>Cnidaria</taxon>
        <taxon>Anthozoa</taxon>
        <taxon>Ceriantharia</taxon>
        <taxon>Spirularia</taxon>
        <taxon>Cerianthidae</taxon>
        <taxon>Ceriantheomorphe</taxon>
    </lineage>
</organism>
<dbReference type="AlphaFoldDB" id="A0A7G7WZ16"/>
<dbReference type="GO" id="GO:0004623">
    <property type="term" value="F:phospholipase A2 activity"/>
    <property type="evidence" value="ECO:0007669"/>
    <property type="project" value="InterPro"/>
</dbReference>
<sequence length="174" mass="20521">MTFGWSRDHFTLLLSVTFLGVSCCWALPRKLCEVDRQTNGCSVPFGMEAPFKRQFIPACDKHDICYGCGHHYNWTREQCDDGFFKDMKSICREHYISTSYPGQRKRRFFLEAALKLWHFFHVITKEEKRCHIVAKMYFNGVRFFGKSHYELRDNDYCQGICADHHGNPKRTLDG</sequence>
<dbReference type="SUPFAM" id="SSF48619">
    <property type="entry name" value="Phospholipase A2, PLA2"/>
    <property type="match status" value="1"/>
</dbReference>
<dbReference type="PROSITE" id="PS51257">
    <property type="entry name" value="PROKAR_LIPOPROTEIN"/>
    <property type="match status" value="1"/>
</dbReference>
<accession>A0A7G7WZ16</accession>
<dbReference type="InterPro" id="IPR036444">
    <property type="entry name" value="PLipase_A2_dom_sf"/>
</dbReference>
<reference evidence="2" key="2">
    <citation type="submission" date="2020-07" db="EMBL/GenBank/DDBJ databases">
        <authorList>
            <person name="Klompen A.L."/>
            <person name="Macrander J."/>
            <person name="Reitzel A.M."/>
            <person name="Stampar S.N."/>
        </authorList>
    </citation>
    <scope>NUCLEOTIDE SEQUENCE</scope>
</reference>